<gene>
    <name evidence="4" type="ORF">FHR36_001388</name>
</gene>
<reference evidence="4 5" key="1">
    <citation type="submission" date="2022-06" db="EMBL/GenBank/DDBJ databases">
        <title>Sequencing the genomes of 1000 actinobacteria strains.</title>
        <authorList>
            <person name="Klenk H.-P."/>
        </authorList>
    </citation>
    <scope>NUCLEOTIDE SEQUENCE [LARGE SCALE GENOMIC DNA]</scope>
    <source>
        <strain evidence="4 5">DSM 41656</strain>
    </source>
</reference>
<dbReference type="PROSITE" id="PS01081">
    <property type="entry name" value="HTH_TETR_1"/>
    <property type="match status" value="1"/>
</dbReference>
<dbReference type="SUPFAM" id="SSF46689">
    <property type="entry name" value="Homeodomain-like"/>
    <property type="match status" value="1"/>
</dbReference>
<dbReference type="PRINTS" id="PR00455">
    <property type="entry name" value="HTHTETR"/>
</dbReference>
<name>A0ABT1ITG6_9ACTN</name>
<keyword evidence="1 2" id="KW-0238">DNA-binding</keyword>
<keyword evidence="5" id="KW-1185">Reference proteome</keyword>
<feature type="DNA-binding region" description="H-T-H motif" evidence="2">
    <location>
        <begin position="43"/>
        <end position="62"/>
    </location>
</feature>
<organism evidence="4 5">
    <name type="scientific">Kitasatospora paracochleata</name>
    <dbReference type="NCBI Taxonomy" id="58354"/>
    <lineage>
        <taxon>Bacteria</taxon>
        <taxon>Bacillati</taxon>
        <taxon>Actinomycetota</taxon>
        <taxon>Actinomycetes</taxon>
        <taxon>Kitasatosporales</taxon>
        <taxon>Streptomycetaceae</taxon>
        <taxon>Kitasatospora</taxon>
    </lineage>
</organism>
<protein>
    <submittedName>
        <fullName evidence="4">AcrR family transcriptional regulator</fullName>
    </submittedName>
</protein>
<dbReference type="InterPro" id="IPR023772">
    <property type="entry name" value="DNA-bd_HTH_TetR-type_CS"/>
</dbReference>
<dbReference type="InterPro" id="IPR001647">
    <property type="entry name" value="HTH_TetR"/>
</dbReference>
<evidence type="ECO:0000313" key="5">
    <source>
        <dbReference type="Proteomes" id="UP001206483"/>
    </source>
</evidence>
<accession>A0ABT1ITG6</accession>
<evidence type="ECO:0000259" key="3">
    <source>
        <dbReference type="PROSITE" id="PS50977"/>
    </source>
</evidence>
<evidence type="ECO:0000256" key="1">
    <source>
        <dbReference type="ARBA" id="ARBA00023125"/>
    </source>
</evidence>
<dbReference type="Pfam" id="PF17918">
    <property type="entry name" value="TetR_C_15"/>
    <property type="match status" value="1"/>
</dbReference>
<dbReference type="Proteomes" id="UP001206483">
    <property type="component" value="Unassembled WGS sequence"/>
</dbReference>
<feature type="domain" description="HTH tetR-type" evidence="3">
    <location>
        <begin position="20"/>
        <end position="80"/>
    </location>
</feature>
<dbReference type="PROSITE" id="PS50977">
    <property type="entry name" value="HTH_TETR_2"/>
    <property type="match status" value="1"/>
</dbReference>
<dbReference type="InterPro" id="IPR041669">
    <property type="entry name" value="TetR_C_15"/>
</dbReference>
<proteinExistence type="predicted"/>
<dbReference type="Pfam" id="PF00440">
    <property type="entry name" value="TetR_N"/>
    <property type="match status" value="1"/>
</dbReference>
<dbReference type="InterPro" id="IPR050109">
    <property type="entry name" value="HTH-type_TetR-like_transc_reg"/>
</dbReference>
<evidence type="ECO:0000313" key="4">
    <source>
        <dbReference type="EMBL" id="MCP2308264.1"/>
    </source>
</evidence>
<dbReference type="EMBL" id="JAMZDX010000002">
    <property type="protein sequence ID" value="MCP2308264.1"/>
    <property type="molecule type" value="Genomic_DNA"/>
</dbReference>
<evidence type="ECO:0000256" key="2">
    <source>
        <dbReference type="PROSITE-ProRule" id="PRU00335"/>
    </source>
</evidence>
<sequence>MTGTGTQAAEKPRRRQARGERRIEQLLEAAAQVFQEVGYPAASTNGIARAAGVSPGTLYQFFPNKEALAVELGRRLMAELEQTHGRVLSGADTTRPLAEILDTVLDPLIAFNLGHPAFFVLIHGPEAPGEIVSDHEELHAVLQQQITDLVARRAPDLPIPELDRVSVMAFAIFRAGLALVMHSDGAQREGYIVELKSALHRYLAPVLGS</sequence>
<dbReference type="RefSeq" id="WP_253794842.1">
    <property type="nucleotide sequence ID" value="NZ_BAAAUB010000048.1"/>
</dbReference>
<dbReference type="PANTHER" id="PTHR30055">
    <property type="entry name" value="HTH-TYPE TRANSCRIPTIONAL REGULATOR RUTR"/>
    <property type="match status" value="1"/>
</dbReference>
<comment type="caution">
    <text evidence="4">The sequence shown here is derived from an EMBL/GenBank/DDBJ whole genome shotgun (WGS) entry which is preliminary data.</text>
</comment>
<dbReference type="InterPro" id="IPR009057">
    <property type="entry name" value="Homeodomain-like_sf"/>
</dbReference>
<dbReference type="Gene3D" id="1.10.357.10">
    <property type="entry name" value="Tetracycline Repressor, domain 2"/>
    <property type="match status" value="1"/>
</dbReference>
<dbReference type="PANTHER" id="PTHR30055:SF226">
    <property type="entry name" value="HTH-TYPE TRANSCRIPTIONAL REGULATOR PKSA"/>
    <property type="match status" value="1"/>
</dbReference>